<dbReference type="OrthoDB" id="9798629at2"/>
<keyword evidence="3" id="KW-1003">Cell membrane</keyword>
<evidence type="ECO:0000256" key="4">
    <source>
        <dbReference type="ARBA" id="ARBA00022692"/>
    </source>
</evidence>
<dbReference type="PANTHER" id="PTHR30558:SF7">
    <property type="entry name" value="TOL-PAL SYSTEM PROTEIN TOLR"/>
    <property type="match status" value="1"/>
</dbReference>
<evidence type="ECO:0000256" key="8">
    <source>
        <dbReference type="SAM" id="Phobius"/>
    </source>
</evidence>
<dbReference type="GO" id="GO:0015031">
    <property type="term" value="P:protein transport"/>
    <property type="evidence" value="ECO:0007669"/>
    <property type="project" value="UniProtKB-KW"/>
</dbReference>
<evidence type="ECO:0000256" key="7">
    <source>
        <dbReference type="RuleBase" id="RU003879"/>
    </source>
</evidence>
<proteinExistence type="inferred from homology"/>
<gene>
    <name evidence="9" type="ORF">C8D98_0501</name>
</gene>
<organism evidence="9 10">
    <name type="scientific">Seleniivibrio woodruffii</name>
    <dbReference type="NCBI Taxonomy" id="1078050"/>
    <lineage>
        <taxon>Bacteria</taxon>
        <taxon>Pseudomonadati</taxon>
        <taxon>Deferribacterota</taxon>
        <taxon>Deferribacteres</taxon>
        <taxon>Deferribacterales</taxon>
        <taxon>Geovibrionaceae</taxon>
        <taxon>Seleniivibrio</taxon>
    </lineage>
</organism>
<comment type="similarity">
    <text evidence="2 7">Belongs to the ExbD/TolR family.</text>
</comment>
<dbReference type="RefSeq" id="WP_132871710.1">
    <property type="nucleotide sequence ID" value="NZ_JAJUHT010000002.1"/>
</dbReference>
<comment type="subcellular location">
    <subcellularLocation>
        <location evidence="1">Cell membrane</location>
        <topology evidence="1">Single-pass membrane protein</topology>
    </subcellularLocation>
    <subcellularLocation>
        <location evidence="7">Cell membrane</location>
        <topology evidence="7">Single-pass type II membrane protein</topology>
    </subcellularLocation>
</comment>
<evidence type="ECO:0000313" key="10">
    <source>
        <dbReference type="Proteomes" id="UP000294614"/>
    </source>
</evidence>
<protein>
    <submittedName>
        <fullName evidence="9">Biopolymer transport protein ExbD</fullName>
    </submittedName>
</protein>
<evidence type="ECO:0000313" key="9">
    <source>
        <dbReference type="EMBL" id="TCK61993.1"/>
    </source>
</evidence>
<dbReference type="GO" id="GO:0022857">
    <property type="term" value="F:transmembrane transporter activity"/>
    <property type="evidence" value="ECO:0007669"/>
    <property type="project" value="InterPro"/>
</dbReference>
<evidence type="ECO:0000256" key="6">
    <source>
        <dbReference type="ARBA" id="ARBA00023136"/>
    </source>
</evidence>
<dbReference type="AlphaFoldDB" id="A0A4R1KDB8"/>
<keyword evidence="4 7" id="KW-0812">Transmembrane</keyword>
<dbReference type="Proteomes" id="UP000294614">
    <property type="component" value="Unassembled WGS sequence"/>
</dbReference>
<evidence type="ECO:0000256" key="2">
    <source>
        <dbReference type="ARBA" id="ARBA00005811"/>
    </source>
</evidence>
<dbReference type="InterPro" id="IPR003400">
    <property type="entry name" value="ExbD"/>
</dbReference>
<sequence>MKDKSFDTINVVPFIDIMLVLLTIVLATATFIAKGSIPVELPKAAQTESAKQGVTIDVSKEGEYYYNGKSYSIQALSETMNTLDKESPIVLRADRNAVIQNFVDIMNMLKLAGFKNVNLETEKE</sequence>
<dbReference type="PANTHER" id="PTHR30558">
    <property type="entry name" value="EXBD MEMBRANE COMPONENT OF PMF-DRIVEN MACROMOLECULE IMPORT SYSTEM"/>
    <property type="match status" value="1"/>
</dbReference>
<feature type="transmembrane region" description="Helical" evidence="8">
    <location>
        <begin position="12"/>
        <end position="33"/>
    </location>
</feature>
<keyword evidence="6 8" id="KW-0472">Membrane</keyword>
<evidence type="ECO:0000256" key="1">
    <source>
        <dbReference type="ARBA" id="ARBA00004162"/>
    </source>
</evidence>
<accession>A0A4R1KDB8</accession>
<dbReference type="Pfam" id="PF02472">
    <property type="entry name" value="ExbD"/>
    <property type="match status" value="1"/>
</dbReference>
<evidence type="ECO:0000256" key="3">
    <source>
        <dbReference type="ARBA" id="ARBA00022475"/>
    </source>
</evidence>
<keyword evidence="7" id="KW-0653">Protein transport</keyword>
<dbReference type="Gene3D" id="3.30.420.270">
    <property type="match status" value="1"/>
</dbReference>
<dbReference type="EMBL" id="SMGG01000003">
    <property type="protein sequence ID" value="TCK61993.1"/>
    <property type="molecule type" value="Genomic_DNA"/>
</dbReference>
<keyword evidence="10" id="KW-1185">Reference proteome</keyword>
<comment type="caution">
    <text evidence="9">The sequence shown here is derived from an EMBL/GenBank/DDBJ whole genome shotgun (WGS) entry which is preliminary data.</text>
</comment>
<name>A0A4R1KDB8_9BACT</name>
<evidence type="ECO:0000256" key="5">
    <source>
        <dbReference type="ARBA" id="ARBA00022989"/>
    </source>
</evidence>
<dbReference type="GO" id="GO:0005886">
    <property type="term" value="C:plasma membrane"/>
    <property type="evidence" value="ECO:0007669"/>
    <property type="project" value="UniProtKB-SubCell"/>
</dbReference>
<keyword evidence="7" id="KW-0813">Transport</keyword>
<keyword evidence="5 8" id="KW-1133">Transmembrane helix</keyword>
<reference evidence="9 10" key="1">
    <citation type="submission" date="2019-03" db="EMBL/GenBank/DDBJ databases">
        <title>Genomic Encyclopedia of Type Strains, Phase IV (KMG-IV): sequencing the most valuable type-strain genomes for metagenomic binning, comparative biology and taxonomic classification.</title>
        <authorList>
            <person name="Goeker M."/>
        </authorList>
    </citation>
    <scope>NUCLEOTIDE SEQUENCE [LARGE SCALE GENOMIC DNA]</scope>
    <source>
        <strain evidence="9 10">DSM 24984</strain>
    </source>
</reference>